<sequence>MSMRPFLREKGLELGFLCGTGMVFSCSLAVRRDWRQWRLEIVEREAIGFALEVVEMKGFLVVEIESDCLKAISKLKDDVDSLTEEGGLSAELRATAHLLGGDATLIFTTAVGGYCNLADG</sequence>
<evidence type="ECO:0008006" key="3">
    <source>
        <dbReference type="Google" id="ProtNLM"/>
    </source>
</evidence>
<keyword evidence="2" id="KW-1185">Reference proteome</keyword>
<gene>
    <name evidence="1" type="ORF">LTRI10_LOCUS11064</name>
</gene>
<dbReference type="EMBL" id="OZ034815">
    <property type="protein sequence ID" value="CAL1367347.1"/>
    <property type="molecule type" value="Genomic_DNA"/>
</dbReference>
<name>A0AAV2D4R2_9ROSI</name>
<dbReference type="Proteomes" id="UP001497516">
    <property type="component" value="Chromosome 2"/>
</dbReference>
<accession>A0AAV2D4R2</accession>
<dbReference type="PROSITE" id="PS51257">
    <property type="entry name" value="PROKAR_LIPOPROTEIN"/>
    <property type="match status" value="1"/>
</dbReference>
<evidence type="ECO:0000313" key="1">
    <source>
        <dbReference type="EMBL" id="CAL1367347.1"/>
    </source>
</evidence>
<evidence type="ECO:0000313" key="2">
    <source>
        <dbReference type="Proteomes" id="UP001497516"/>
    </source>
</evidence>
<proteinExistence type="predicted"/>
<reference evidence="1 2" key="1">
    <citation type="submission" date="2024-04" db="EMBL/GenBank/DDBJ databases">
        <authorList>
            <person name="Fracassetti M."/>
        </authorList>
    </citation>
    <scope>NUCLEOTIDE SEQUENCE [LARGE SCALE GENOMIC DNA]</scope>
</reference>
<dbReference type="AlphaFoldDB" id="A0AAV2D4R2"/>
<protein>
    <recommendedName>
        <fullName evidence="3">RNase H type-1 domain-containing protein</fullName>
    </recommendedName>
</protein>
<organism evidence="1 2">
    <name type="scientific">Linum trigynum</name>
    <dbReference type="NCBI Taxonomy" id="586398"/>
    <lineage>
        <taxon>Eukaryota</taxon>
        <taxon>Viridiplantae</taxon>
        <taxon>Streptophyta</taxon>
        <taxon>Embryophyta</taxon>
        <taxon>Tracheophyta</taxon>
        <taxon>Spermatophyta</taxon>
        <taxon>Magnoliopsida</taxon>
        <taxon>eudicotyledons</taxon>
        <taxon>Gunneridae</taxon>
        <taxon>Pentapetalae</taxon>
        <taxon>rosids</taxon>
        <taxon>fabids</taxon>
        <taxon>Malpighiales</taxon>
        <taxon>Linaceae</taxon>
        <taxon>Linum</taxon>
    </lineage>
</organism>